<accession>A0ABW4QY01</accession>
<keyword evidence="2" id="KW-1185">Reference proteome</keyword>
<name>A0ABW4QY01_9BACT</name>
<comment type="caution">
    <text evidence="1">The sequence shown here is derived from an EMBL/GenBank/DDBJ whole genome shotgun (WGS) entry which is preliminary data.</text>
</comment>
<dbReference type="Gene3D" id="3.30.420.240">
    <property type="match status" value="1"/>
</dbReference>
<evidence type="ECO:0000313" key="1">
    <source>
        <dbReference type="EMBL" id="MFD1874269.1"/>
    </source>
</evidence>
<sequence>MSRIVIDEDGVGGGVVDALPGSIGFVNQSRAMPSLEEIEKTRREGRNPQPENYENLKAQCYFLLAGCINSAGMYVSEQATTTEQREAIMQELGAVKQHDMDKDGKLRIISKDDVKELIGHSPDYSDMMAMRMRLELQPPPPKPITTYQSFRPA</sequence>
<gene>
    <name evidence="1" type="ORF">ACFSDX_17625</name>
</gene>
<evidence type="ECO:0000313" key="2">
    <source>
        <dbReference type="Proteomes" id="UP001597197"/>
    </source>
</evidence>
<dbReference type="Proteomes" id="UP001597197">
    <property type="component" value="Unassembled WGS sequence"/>
</dbReference>
<dbReference type="EMBL" id="JBHUFD010000006">
    <property type="protein sequence ID" value="MFD1874269.1"/>
    <property type="molecule type" value="Genomic_DNA"/>
</dbReference>
<reference evidence="2" key="1">
    <citation type="journal article" date="2019" name="Int. J. Syst. Evol. Microbiol.">
        <title>The Global Catalogue of Microorganisms (GCM) 10K type strain sequencing project: providing services to taxonomists for standard genome sequencing and annotation.</title>
        <authorList>
            <consortium name="The Broad Institute Genomics Platform"/>
            <consortium name="The Broad Institute Genome Sequencing Center for Infectious Disease"/>
            <person name="Wu L."/>
            <person name="Ma J."/>
        </authorList>
    </citation>
    <scope>NUCLEOTIDE SEQUENCE [LARGE SCALE GENOMIC DNA]</scope>
    <source>
        <strain evidence="2">CGMCC 1.15795</strain>
    </source>
</reference>
<organism evidence="1 2">
    <name type="scientific">Hymenobacter bucti</name>
    <dbReference type="NCBI Taxonomy" id="1844114"/>
    <lineage>
        <taxon>Bacteria</taxon>
        <taxon>Pseudomonadati</taxon>
        <taxon>Bacteroidota</taxon>
        <taxon>Cytophagia</taxon>
        <taxon>Cytophagales</taxon>
        <taxon>Hymenobacteraceae</taxon>
        <taxon>Hymenobacter</taxon>
    </lineage>
</organism>
<dbReference type="RefSeq" id="WP_382315919.1">
    <property type="nucleotide sequence ID" value="NZ_JBHUFD010000006.1"/>
</dbReference>
<evidence type="ECO:0008006" key="3">
    <source>
        <dbReference type="Google" id="ProtNLM"/>
    </source>
</evidence>
<protein>
    <recommendedName>
        <fullName evidence="3">EF-hand domain-containing protein</fullName>
    </recommendedName>
</protein>
<proteinExistence type="predicted"/>